<dbReference type="InterPro" id="IPR011032">
    <property type="entry name" value="GroES-like_sf"/>
</dbReference>
<protein>
    <submittedName>
        <fullName evidence="3">NADP-dependent oxidoreductase</fullName>
        <ecNumber evidence="3">1.-.-.-</ecNumber>
    </submittedName>
</protein>
<dbReference type="SUPFAM" id="SSF51735">
    <property type="entry name" value="NAD(P)-binding Rossmann-fold domains"/>
    <property type="match status" value="1"/>
</dbReference>
<dbReference type="Pfam" id="PF08240">
    <property type="entry name" value="ADH_N"/>
    <property type="match status" value="1"/>
</dbReference>
<accession>A0ABW5FS57</accession>
<evidence type="ECO:0000313" key="4">
    <source>
        <dbReference type="Proteomes" id="UP001597417"/>
    </source>
</evidence>
<dbReference type="CDD" id="cd05289">
    <property type="entry name" value="MDR_like_2"/>
    <property type="match status" value="1"/>
</dbReference>
<organism evidence="3 4">
    <name type="scientific">Amycolatopsis pigmentata</name>
    <dbReference type="NCBI Taxonomy" id="450801"/>
    <lineage>
        <taxon>Bacteria</taxon>
        <taxon>Bacillati</taxon>
        <taxon>Actinomycetota</taxon>
        <taxon>Actinomycetes</taxon>
        <taxon>Pseudonocardiales</taxon>
        <taxon>Pseudonocardiaceae</taxon>
        <taxon>Amycolatopsis</taxon>
    </lineage>
</organism>
<evidence type="ECO:0000313" key="3">
    <source>
        <dbReference type="EMBL" id="MFD2417855.1"/>
    </source>
</evidence>
<dbReference type="EC" id="1.-.-.-" evidence="3"/>
<dbReference type="GO" id="GO:0016491">
    <property type="term" value="F:oxidoreductase activity"/>
    <property type="evidence" value="ECO:0007669"/>
    <property type="project" value="UniProtKB-KW"/>
</dbReference>
<evidence type="ECO:0000256" key="1">
    <source>
        <dbReference type="ARBA" id="ARBA00022857"/>
    </source>
</evidence>
<dbReference type="RefSeq" id="WP_378265837.1">
    <property type="nucleotide sequence ID" value="NZ_JBHUKR010000007.1"/>
</dbReference>
<sequence length="303" mass="31209">MKAAQFSRFGGPEVLEIVELPDPHPGPGQVRIVVHAAGINASEWKIRKGMLSFGAGLPQTTGRDVAGVVDEVGEGVTDVTVGDRVFGISDDGAGAAEFALLTFRAIIPPALGFVDAAGLPCALETATRSLDQLKVGAGGTLFINGATGGIGGTAVQLAVARGARVIGAAGPANQNYLSLLGAEPVTYGEGMVERVRALAPDGVDAAVDVAGNGILPQLIELAGGAENVVTLADFEGSEKHGVHFSNGFADGHAFHSLGQVGELIEAGRFWLPVDRTFPLEEIAEAHRLSERGRVRGRLVLVIN</sequence>
<feature type="domain" description="Enoyl reductase (ER)" evidence="2">
    <location>
        <begin position="10"/>
        <end position="300"/>
    </location>
</feature>
<gene>
    <name evidence="3" type="ORF">ACFSXZ_16135</name>
</gene>
<keyword evidence="1" id="KW-0521">NADP</keyword>
<evidence type="ECO:0000259" key="2">
    <source>
        <dbReference type="SMART" id="SM00829"/>
    </source>
</evidence>
<dbReference type="InterPro" id="IPR051603">
    <property type="entry name" value="Zinc-ADH_QOR/CCCR"/>
</dbReference>
<name>A0ABW5FS57_9PSEU</name>
<dbReference type="InterPro" id="IPR036291">
    <property type="entry name" value="NAD(P)-bd_dom_sf"/>
</dbReference>
<keyword evidence="4" id="KW-1185">Reference proteome</keyword>
<comment type="caution">
    <text evidence="3">The sequence shown here is derived from an EMBL/GenBank/DDBJ whole genome shotgun (WGS) entry which is preliminary data.</text>
</comment>
<dbReference type="Proteomes" id="UP001597417">
    <property type="component" value="Unassembled WGS sequence"/>
</dbReference>
<reference evidence="4" key="1">
    <citation type="journal article" date="2019" name="Int. J. Syst. Evol. Microbiol.">
        <title>The Global Catalogue of Microorganisms (GCM) 10K type strain sequencing project: providing services to taxonomists for standard genome sequencing and annotation.</title>
        <authorList>
            <consortium name="The Broad Institute Genomics Platform"/>
            <consortium name="The Broad Institute Genome Sequencing Center for Infectious Disease"/>
            <person name="Wu L."/>
            <person name="Ma J."/>
        </authorList>
    </citation>
    <scope>NUCLEOTIDE SEQUENCE [LARGE SCALE GENOMIC DNA]</scope>
    <source>
        <strain evidence="4">CGMCC 4.7645</strain>
    </source>
</reference>
<dbReference type="PANTHER" id="PTHR44154">
    <property type="entry name" value="QUINONE OXIDOREDUCTASE"/>
    <property type="match status" value="1"/>
</dbReference>
<dbReference type="PANTHER" id="PTHR44154:SF1">
    <property type="entry name" value="QUINONE OXIDOREDUCTASE"/>
    <property type="match status" value="1"/>
</dbReference>
<dbReference type="InterPro" id="IPR020843">
    <property type="entry name" value="ER"/>
</dbReference>
<dbReference type="Gene3D" id="3.40.50.720">
    <property type="entry name" value="NAD(P)-binding Rossmann-like Domain"/>
    <property type="match status" value="1"/>
</dbReference>
<dbReference type="SMART" id="SM00829">
    <property type="entry name" value="PKS_ER"/>
    <property type="match status" value="1"/>
</dbReference>
<keyword evidence="3" id="KW-0560">Oxidoreductase</keyword>
<proteinExistence type="predicted"/>
<dbReference type="Pfam" id="PF13602">
    <property type="entry name" value="ADH_zinc_N_2"/>
    <property type="match status" value="1"/>
</dbReference>
<dbReference type="InterPro" id="IPR013154">
    <property type="entry name" value="ADH-like_N"/>
</dbReference>
<dbReference type="SUPFAM" id="SSF50129">
    <property type="entry name" value="GroES-like"/>
    <property type="match status" value="1"/>
</dbReference>
<dbReference type="EMBL" id="JBHUKR010000007">
    <property type="protein sequence ID" value="MFD2417855.1"/>
    <property type="molecule type" value="Genomic_DNA"/>
</dbReference>
<dbReference type="Gene3D" id="3.90.180.10">
    <property type="entry name" value="Medium-chain alcohol dehydrogenases, catalytic domain"/>
    <property type="match status" value="1"/>
</dbReference>